<organism evidence="2 3">
    <name type="scientific">Mucilaginibacter myungsuensis</name>
    <dbReference type="NCBI Taxonomy" id="649104"/>
    <lineage>
        <taxon>Bacteria</taxon>
        <taxon>Pseudomonadati</taxon>
        <taxon>Bacteroidota</taxon>
        <taxon>Sphingobacteriia</taxon>
        <taxon>Sphingobacteriales</taxon>
        <taxon>Sphingobacteriaceae</taxon>
        <taxon>Mucilaginibacter</taxon>
    </lineage>
</organism>
<feature type="signal peptide" evidence="1">
    <location>
        <begin position="1"/>
        <end position="26"/>
    </location>
</feature>
<dbReference type="EMBL" id="JADFFL010000004">
    <property type="protein sequence ID" value="MBE9662697.1"/>
    <property type="molecule type" value="Genomic_DNA"/>
</dbReference>
<comment type="caution">
    <text evidence="2">The sequence shown here is derived from an EMBL/GenBank/DDBJ whole genome shotgun (WGS) entry which is preliminary data.</text>
</comment>
<gene>
    <name evidence="2" type="ORF">IRJ16_12460</name>
</gene>
<evidence type="ECO:0000313" key="3">
    <source>
        <dbReference type="Proteomes" id="UP000622475"/>
    </source>
</evidence>
<proteinExistence type="predicted"/>
<sequence>MKTTFRTAIIALMGLAIGITSCRKDAAVEPAPVKEPYTPRLMKIEMGRTTINLNYNDHGYLNFFKMGSDNYRQEYYFNYEANTDKLTVGVYGDKELTFNYDGDKLGQIDYRQAGNAENPVLNYTKFNYANGRISEMLNYYTIEGQMAPWGKSVYTYYANGDLKSDKYYYLSGDGYTLVERTEYEYDDKANALEVPEPLYYILGMPKSAHNVKKLTTYNMNNMLNETKTYSLNYNGANRPINGVESTTYVDSPPINKNYKYSYQ</sequence>
<protein>
    <recommendedName>
        <fullName evidence="4">YD repeat-containing protein</fullName>
    </recommendedName>
</protein>
<keyword evidence="1" id="KW-0732">Signal</keyword>
<dbReference type="PROSITE" id="PS51257">
    <property type="entry name" value="PROKAR_LIPOPROTEIN"/>
    <property type="match status" value="1"/>
</dbReference>
<accession>A0A929KWY0</accession>
<dbReference type="Gene3D" id="2.40.128.720">
    <property type="match status" value="1"/>
</dbReference>
<dbReference type="RefSeq" id="WP_194111907.1">
    <property type="nucleotide sequence ID" value="NZ_JADFFL010000004.1"/>
</dbReference>
<evidence type="ECO:0008006" key="4">
    <source>
        <dbReference type="Google" id="ProtNLM"/>
    </source>
</evidence>
<reference evidence="2" key="1">
    <citation type="submission" date="2020-10" db="EMBL/GenBank/DDBJ databases">
        <title>Mucilaginibacter mali sp. nov., isolated from rhizosphere soil of apple orchard.</title>
        <authorList>
            <person name="Lee J.-S."/>
            <person name="Kim H.S."/>
            <person name="Kim J.-S."/>
        </authorList>
    </citation>
    <scope>NUCLEOTIDE SEQUENCE</scope>
    <source>
        <strain evidence="2">KCTC 22746</strain>
    </source>
</reference>
<feature type="chain" id="PRO_5037343851" description="YD repeat-containing protein" evidence="1">
    <location>
        <begin position="27"/>
        <end position="263"/>
    </location>
</feature>
<name>A0A929KWY0_9SPHI</name>
<dbReference type="AlphaFoldDB" id="A0A929KWY0"/>
<dbReference type="Proteomes" id="UP000622475">
    <property type="component" value="Unassembled WGS sequence"/>
</dbReference>
<keyword evidence="3" id="KW-1185">Reference proteome</keyword>
<evidence type="ECO:0000313" key="2">
    <source>
        <dbReference type="EMBL" id="MBE9662697.1"/>
    </source>
</evidence>
<evidence type="ECO:0000256" key="1">
    <source>
        <dbReference type="SAM" id="SignalP"/>
    </source>
</evidence>